<evidence type="ECO:0000313" key="2">
    <source>
        <dbReference type="Proteomes" id="UP001614338"/>
    </source>
</evidence>
<dbReference type="RefSeq" id="WP_399841661.1">
    <property type="nucleotide sequence ID" value="NZ_JBITWC010000003.1"/>
</dbReference>
<protein>
    <submittedName>
        <fullName evidence="1">Uncharacterized protein</fullName>
    </submittedName>
</protein>
<comment type="caution">
    <text evidence="1">The sequence shown here is derived from an EMBL/GenBank/DDBJ whole genome shotgun (WGS) entry which is preliminary data.</text>
</comment>
<gene>
    <name evidence="1" type="ORF">ACIGG6_01940</name>
</gene>
<accession>A0ABW8BNG0</accession>
<dbReference type="Proteomes" id="UP001614338">
    <property type="component" value="Unassembled WGS sequence"/>
</dbReference>
<keyword evidence="2" id="KW-1185">Reference proteome</keyword>
<sequence length="113" mass="13172">MNTALYNVGQRRRKRHQDNPALKLWWDIYYQNMLLQSRKGPLIKNYLEKLLFVMNQSRQDCNRLFAIRIDLHYPGGIHAGLIAPQNSTISAFLQYLHQELDAAGIKYPGGCRL</sequence>
<name>A0ABW8BNG0_9GAMM</name>
<evidence type="ECO:0000313" key="1">
    <source>
        <dbReference type="EMBL" id="MFI8748755.1"/>
    </source>
</evidence>
<organism evidence="1 2">
    <name type="scientific">Vreelandella lionensis</name>
    <dbReference type="NCBI Taxonomy" id="1144478"/>
    <lineage>
        <taxon>Bacteria</taxon>
        <taxon>Pseudomonadati</taxon>
        <taxon>Pseudomonadota</taxon>
        <taxon>Gammaproteobacteria</taxon>
        <taxon>Oceanospirillales</taxon>
        <taxon>Halomonadaceae</taxon>
        <taxon>Vreelandella</taxon>
    </lineage>
</organism>
<dbReference type="EMBL" id="JBITWC010000003">
    <property type="protein sequence ID" value="MFI8748755.1"/>
    <property type="molecule type" value="Genomic_DNA"/>
</dbReference>
<reference evidence="1 2" key="1">
    <citation type="submission" date="2024-10" db="EMBL/GenBank/DDBJ databases">
        <title>The Natural Products Discovery Center: Release of the First 8490 Sequenced Strains for Exploring Actinobacteria Biosynthetic Diversity.</title>
        <authorList>
            <person name="Kalkreuter E."/>
            <person name="Kautsar S.A."/>
            <person name="Yang D."/>
            <person name="Bader C.D."/>
            <person name="Teijaro C.N."/>
            <person name="Fluegel L."/>
            <person name="Davis C.M."/>
            <person name="Simpson J.R."/>
            <person name="Lauterbach L."/>
            <person name="Steele A.D."/>
            <person name="Gui C."/>
            <person name="Meng S."/>
            <person name="Li G."/>
            <person name="Viehrig K."/>
            <person name="Ye F."/>
            <person name="Su P."/>
            <person name="Kiefer A.F."/>
            <person name="Nichols A."/>
            <person name="Cepeda A.J."/>
            <person name="Yan W."/>
            <person name="Fan B."/>
            <person name="Jiang Y."/>
            <person name="Adhikari A."/>
            <person name="Zheng C.-J."/>
            <person name="Schuster L."/>
            <person name="Cowan T.M."/>
            <person name="Smanski M.J."/>
            <person name="Chevrette M.G."/>
            <person name="De Carvalho L.P.S."/>
            <person name="Shen B."/>
        </authorList>
    </citation>
    <scope>NUCLEOTIDE SEQUENCE [LARGE SCALE GENOMIC DNA]</scope>
    <source>
        <strain evidence="1 2">NPDC077409</strain>
    </source>
</reference>
<proteinExistence type="predicted"/>